<dbReference type="Proteomes" id="UP000719766">
    <property type="component" value="Unassembled WGS sequence"/>
</dbReference>
<organism evidence="3 4">
    <name type="scientific">Suillus plorans</name>
    <dbReference type="NCBI Taxonomy" id="116603"/>
    <lineage>
        <taxon>Eukaryota</taxon>
        <taxon>Fungi</taxon>
        <taxon>Dikarya</taxon>
        <taxon>Basidiomycota</taxon>
        <taxon>Agaricomycotina</taxon>
        <taxon>Agaricomycetes</taxon>
        <taxon>Agaricomycetidae</taxon>
        <taxon>Boletales</taxon>
        <taxon>Suillineae</taxon>
        <taxon>Suillaceae</taxon>
        <taxon>Suillus</taxon>
    </lineage>
</organism>
<feature type="compositionally biased region" description="Acidic residues" evidence="1">
    <location>
        <begin position="137"/>
        <end position="147"/>
    </location>
</feature>
<dbReference type="AlphaFoldDB" id="A0A9P7J5B7"/>
<feature type="region of interest" description="Disordered" evidence="1">
    <location>
        <begin position="47"/>
        <end position="80"/>
    </location>
</feature>
<feature type="region of interest" description="Disordered" evidence="1">
    <location>
        <begin position="193"/>
        <end position="234"/>
    </location>
</feature>
<dbReference type="OrthoDB" id="2693277at2759"/>
<feature type="region of interest" description="Disordered" evidence="1">
    <location>
        <begin position="120"/>
        <end position="152"/>
    </location>
</feature>
<gene>
    <name evidence="3" type="ORF">HD556DRAFT_1437292</name>
    <name evidence="2" type="ORF">HD556DRAFT_1445250</name>
</gene>
<dbReference type="EMBL" id="JABBWE010000042">
    <property type="protein sequence ID" value="KAG1791608.1"/>
    <property type="molecule type" value="Genomic_DNA"/>
</dbReference>
<accession>A0A9P7J5B7</accession>
<evidence type="ECO:0000313" key="4">
    <source>
        <dbReference type="Proteomes" id="UP000719766"/>
    </source>
</evidence>
<proteinExistence type="predicted"/>
<evidence type="ECO:0000313" key="3">
    <source>
        <dbReference type="EMBL" id="KAG1803531.1"/>
    </source>
</evidence>
<dbReference type="GeneID" id="64599451"/>
<sequence>MTYNLRSRTRARASSVSTPASEKNAPVRDAYGNFIVDIITLAHKAAQGSGPSAGTQAPAESPLTSVEGSPVTEAESPSALRPIRSYSDVVRVSSPASDQRVEQESVVNLSGINIANANESTLAEGTTDHVTFRTANEDSESLEESNDGDDRPWITVDRKGRRDKKDLADQIKESGELTVEQLKVVNAARKSLTETERRRLGRREANVGQRESTRPTTDTESKGKGVDPRNWGALAHEDEIDVEEQRVALESYKTTKQMIDEHIVQ</sequence>
<name>A0A9P7J5B7_9AGAM</name>
<evidence type="ECO:0000256" key="1">
    <source>
        <dbReference type="SAM" id="MobiDB-lite"/>
    </source>
</evidence>
<comment type="caution">
    <text evidence="3">The sequence shown here is derived from an EMBL/GenBank/DDBJ whole genome shotgun (WGS) entry which is preliminary data.</text>
</comment>
<evidence type="ECO:0000313" key="2">
    <source>
        <dbReference type="EMBL" id="KAG1791608.1"/>
    </source>
</evidence>
<feature type="region of interest" description="Disordered" evidence="1">
    <location>
        <begin position="1"/>
        <end position="25"/>
    </location>
</feature>
<reference evidence="3" key="1">
    <citation type="journal article" date="2020" name="New Phytol.">
        <title>Comparative genomics reveals dynamic genome evolution in host specialist ectomycorrhizal fungi.</title>
        <authorList>
            <person name="Lofgren L.A."/>
            <person name="Nguyen N.H."/>
            <person name="Vilgalys R."/>
            <person name="Ruytinx J."/>
            <person name="Liao H.L."/>
            <person name="Branco S."/>
            <person name="Kuo A."/>
            <person name="LaButti K."/>
            <person name="Lipzen A."/>
            <person name="Andreopoulos W."/>
            <person name="Pangilinan J."/>
            <person name="Riley R."/>
            <person name="Hundley H."/>
            <person name="Na H."/>
            <person name="Barry K."/>
            <person name="Grigoriev I.V."/>
            <person name="Stajich J.E."/>
            <person name="Kennedy P.G."/>
        </authorList>
    </citation>
    <scope>NUCLEOTIDE SEQUENCE</scope>
    <source>
        <strain evidence="3">S12</strain>
    </source>
</reference>
<feature type="compositionally biased region" description="Basic and acidic residues" evidence="1">
    <location>
        <begin position="193"/>
        <end position="227"/>
    </location>
</feature>
<protein>
    <submittedName>
        <fullName evidence="3">Uncharacterized protein</fullName>
    </submittedName>
</protein>
<feature type="compositionally biased region" description="Low complexity" evidence="1">
    <location>
        <begin position="12"/>
        <end position="21"/>
    </location>
</feature>
<dbReference type="RefSeq" id="XP_041165877.1">
    <property type="nucleotide sequence ID" value="XM_041305687.1"/>
</dbReference>
<dbReference type="EMBL" id="JABBWE010000004">
    <property type="protein sequence ID" value="KAG1803531.1"/>
    <property type="molecule type" value="Genomic_DNA"/>
</dbReference>
<keyword evidence="4" id="KW-1185">Reference proteome</keyword>